<dbReference type="Pfam" id="PF13432">
    <property type="entry name" value="TPR_16"/>
    <property type="match status" value="2"/>
</dbReference>
<name>A0A517RMX1_9PLAN</name>
<evidence type="ECO:0000256" key="1">
    <source>
        <dbReference type="PROSITE-ProRule" id="PRU00339"/>
    </source>
</evidence>
<dbReference type="Proteomes" id="UP000317171">
    <property type="component" value="Chromosome"/>
</dbReference>
<dbReference type="Pfam" id="PF13428">
    <property type="entry name" value="TPR_14"/>
    <property type="match status" value="1"/>
</dbReference>
<dbReference type="Gene3D" id="1.25.40.10">
    <property type="entry name" value="Tetratricopeptide repeat domain"/>
    <property type="match status" value="3"/>
</dbReference>
<gene>
    <name evidence="2" type="ORF">Pan241w_53500</name>
</gene>
<dbReference type="RefSeq" id="WP_145221487.1">
    <property type="nucleotide sequence ID" value="NZ_CP036269.1"/>
</dbReference>
<dbReference type="InterPro" id="IPR011990">
    <property type="entry name" value="TPR-like_helical_dom_sf"/>
</dbReference>
<organism evidence="2 3">
    <name type="scientific">Gimesia alba</name>
    <dbReference type="NCBI Taxonomy" id="2527973"/>
    <lineage>
        <taxon>Bacteria</taxon>
        <taxon>Pseudomonadati</taxon>
        <taxon>Planctomycetota</taxon>
        <taxon>Planctomycetia</taxon>
        <taxon>Planctomycetales</taxon>
        <taxon>Planctomycetaceae</taxon>
        <taxon>Gimesia</taxon>
    </lineage>
</organism>
<evidence type="ECO:0000313" key="2">
    <source>
        <dbReference type="EMBL" id="QDT45231.1"/>
    </source>
</evidence>
<protein>
    <submittedName>
        <fullName evidence="2">Cellulose synthase subunit BcsC</fullName>
    </submittedName>
</protein>
<dbReference type="PANTHER" id="PTHR12558:SF13">
    <property type="entry name" value="CELL DIVISION CYCLE PROTEIN 27 HOMOLOG"/>
    <property type="match status" value="1"/>
</dbReference>
<dbReference type="AlphaFoldDB" id="A0A517RMX1"/>
<reference evidence="2 3" key="1">
    <citation type="submission" date="2019-02" db="EMBL/GenBank/DDBJ databases">
        <title>Deep-cultivation of Planctomycetes and their phenomic and genomic characterization uncovers novel biology.</title>
        <authorList>
            <person name="Wiegand S."/>
            <person name="Jogler M."/>
            <person name="Boedeker C."/>
            <person name="Pinto D."/>
            <person name="Vollmers J."/>
            <person name="Rivas-Marin E."/>
            <person name="Kohn T."/>
            <person name="Peeters S.H."/>
            <person name="Heuer A."/>
            <person name="Rast P."/>
            <person name="Oberbeckmann S."/>
            <person name="Bunk B."/>
            <person name="Jeske O."/>
            <person name="Meyerdierks A."/>
            <person name="Storesund J.E."/>
            <person name="Kallscheuer N."/>
            <person name="Luecker S."/>
            <person name="Lage O.M."/>
            <person name="Pohl T."/>
            <person name="Merkel B.J."/>
            <person name="Hornburger P."/>
            <person name="Mueller R.-W."/>
            <person name="Bruemmer F."/>
            <person name="Labrenz M."/>
            <person name="Spormann A.M."/>
            <person name="Op den Camp H."/>
            <person name="Overmann J."/>
            <person name="Amann R."/>
            <person name="Jetten M.S.M."/>
            <person name="Mascher T."/>
            <person name="Medema M.H."/>
            <person name="Devos D.P."/>
            <person name="Kaster A.-K."/>
            <person name="Ovreas L."/>
            <person name="Rohde M."/>
            <person name="Galperin M.Y."/>
            <person name="Jogler C."/>
        </authorList>
    </citation>
    <scope>NUCLEOTIDE SEQUENCE [LARGE SCALE GENOMIC DNA]</scope>
    <source>
        <strain evidence="2 3">Pan241w</strain>
    </source>
</reference>
<feature type="repeat" description="TPR" evidence="1">
    <location>
        <begin position="414"/>
        <end position="447"/>
    </location>
</feature>
<keyword evidence="3" id="KW-1185">Reference proteome</keyword>
<feature type="repeat" description="TPR" evidence="1">
    <location>
        <begin position="60"/>
        <end position="93"/>
    </location>
</feature>
<dbReference type="EMBL" id="CP036269">
    <property type="protein sequence ID" value="QDT45231.1"/>
    <property type="molecule type" value="Genomic_DNA"/>
</dbReference>
<sequence>MKQLVRLLLLLLVIELGYCGFLVAKRLSRPLPVLPDAEYVDPLMMTDFRELAQQAETGSSSEWVKLGQAFLGQGFYSYAENCFRQAAELDPSNLVAKVSYAFCLERTGRTQQSTLEYEKLLPLKTKRSGVFANKNHYLYAIGRNYLREENEAKAEETFRKNRDFQPAQYQLAKLLVRSGRVEEALPIINRNLKELPNSMKFLLLKSQALEALGREEESIQAAEKVERSLAIIPLNFNTELIKPYSVRHGIEKEFETYNRLLERNDMDYLAQKLDEIFELVSDRPIPQYKATLTSMVGVEFQRKNPERMLLLIDQLKKSGIENADLLQFRAGAYLLKGEMEKAVPLLERVAQMRPTIEVHQTLANYYHQQQQIEKRNYHQAKMALLQTMIAFRNDLLPNAEEAIQRSVELNPRDPQAWFYYAETKRLLGDLQSAETAYKRCLELNPNHGRAIRELSRIETEQ</sequence>
<dbReference type="SMART" id="SM00028">
    <property type="entry name" value="TPR"/>
    <property type="match status" value="5"/>
</dbReference>
<proteinExistence type="predicted"/>
<keyword evidence="1" id="KW-0802">TPR repeat</keyword>
<dbReference type="PROSITE" id="PS50005">
    <property type="entry name" value="TPR"/>
    <property type="match status" value="2"/>
</dbReference>
<dbReference type="KEGG" id="gaz:Pan241w_53500"/>
<accession>A0A517RMX1</accession>
<dbReference type="InterPro" id="IPR019734">
    <property type="entry name" value="TPR_rpt"/>
</dbReference>
<evidence type="ECO:0000313" key="3">
    <source>
        <dbReference type="Proteomes" id="UP000317171"/>
    </source>
</evidence>
<dbReference type="OrthoDB" id="9778733at2"/>
<dbReference type="PANTHER" id="PTHR12558">
    <property type="entry name" value="CELL DIVISION CYCLE 16,23,27"/>
    <property type="match status" value="1"/>
</dbReference>
<dbReference type="SUPFAM" id="SSF48452">
    <property type="entry name" value="TPR-like"/>
    <property type="match status" value="2"/>
</dbReference>